<dbReference type="InterPro" id="IPR020846">
    <property type="entry name" value="MFS_dom"/>
</dbReference>
<dbReference type="InterPro" id="IPR051788">
    <property type="entry name" value="MFS_Transporter"/>
</dbReference>
<reference evidence="7 8" key="1">
    <citation type="submission" date="2019-03" db="EMBL/GenBank/DDBJ databases">
        <title>Genomic Encyclopedia of Type Strains, Phase IV (KMG-IV): sequencing the most valuable type-strain genomes for metagenomic binning, comparative biology and taxonomic classification.</title>
        <authorList>
            <person name="Goeker M."/>
        </authorList>
    </citation>
    <scope>NUCLEOTIDE SEQUENCE [LARGE SCALE GENOMIC DNA]</scope>
    <source>
        <strain evidence="7 8">DSM 28679</strain>
    </source>
</reference>
<dbReference type="SUPFAM" id="SSF103473">
    <property type="entry name" value="MFS general substrate transporter"/>
    <property type="match status" value="1"/>
</dbReference>
<keyword evidence="4 5" id="KW-0472">Membrane</keyword>
<evidence type="ECO:0000256" key="3">
    <source>
        <dbReference type="ARBA" id="ARBA00022989"/>
    </source>
</evidence>
<feature type="transmembrane region" description="Helical" evidence="5">
    <location>
        <begin position="233"/>
        <end position="249"/>
    </location>
</feature>
<evidence type="ECO:0000256" key="2">
    <source>
        <dbReference type="ARBA" id="ARBA00022692"/>
    </source>
</evidence>
<dbReference type="PANTHER" id="PTHR23514">
    <property type="entry name" value="BYPASS OF STOP CODON PROTEIN 6"/>
    <property type="match status" value="1"/>
</dbReference>
<feature type="transmembrane region" description="Helical" evidence="5">
    <location>
        <begin position="194"/>
        <end position="213"/>
    </location>
</feature>
<protein>
    <submittedName>
        <fullName evidence="7">Putative MFS family arabinose efflux permease</fullName>
    </submittedName>
</protein>
<feature type="transmembrane region" description="Helical" evidence="5">
    <location>
        <begin position="284"/>
        <end position="305"/>
    </location>
</feature>
<evidence type="ECO:0000256" key="1">
    <source>
        <dbReference type="ARBA" id="ARBA00004141"/>
    </source>
</evidence>
<keyword evidence="3 5" id="KW-1133">Transmembrane helix</keyword>
<gene>
    <name evidence="7" type="ORF">DFQ45_102226</name>
</gene>
<feature type="transmembrane region" description="Helical" evidence="5">
    <location>
        <begin position="39"/>
        <end position="61"/>
    </location>
</feature>
<evidence type="ECO:0000313" key="7">
    <source>
        <dbReference type="EMBL" id="TDQ39529.1"/>
    </source>
</evidence>
<dbReference type="AlphaFoldDB" id="A0A4R6U4P3"/>
<feature type="transmembrane region" description="Helical" evidence="5">
    <location>
        <begin position="155"/>
        <end position="173"/>
    </location>
</feature>
<comment type="caution">
    <text evidence="7">The sequence shown here is derived from an EMBL/GenBank/DDBJ whole genome shotgun (WGS) entry which is preliminary data.</text>
</comment>
<dbReference type="RefSeq" id="WP_101497348.1">
    <property type="nucleotide sequence ID" value="NZ_LNJZ01000009.1"/>
</dbReference>
<feature type="transmembrane region" description="Helical" evidence="5">
    <location>
        <begin position="68"/>
        <end position="86"/>
    </location>
</feature>
<evidence type="ECO:0000259" key="6">
    <source>
        <dbReference type="PROSITE" id="PS50850"/>
    </source>
</evidence>
<feature type="transmembrane region" description="Helical" evidence="5">
    <location>
        <begin position="261"/>
        <end position="278"/>
    </location>
</feature>
<organism evidence="7 8">
    <name type="scientific">Thiopseudomonas denitrificans</name>
    <dbReference type="NCBI Taxonomy" id="1501432"/>
    <lineage>
        <taxon>Bacteria</taxon>
        <taxon>Pseudomonadati</taxon>
        <taxon>Pseudomonadota</taxon>
        <taxon>Gammaproteobacteria</taxon>
        <taxon>Pseudomonadales</taxon>
        <taxon>Pseudomonadaceae</taxon>
        <taxon>Thiopseudomonas</taxon>
    </lineage>
</organism>
<dbReference type="GO" id="GO:0022857">
    <property type="term" value="F:transmembrane transporter activity"/>
    <property type="evidence" value="ECO:0007669"/>
    <property type="project" value="InterPro"/>
</dbReference>
<dbReference type="GO" id="GO:0016020">
    <property type="term" value="C:membrane"/>
    <property type="evidence" value="ECO:0007669"/>
    <property type="project" value="UniProtKB-SubCell"/>
</dbReference>
<dbReference type="InterPro" id="IPR036259">
    <property type="entry name" value="MFS_trans_sf"/>
</dbReference>
<keyword evidence="8" id="KW-1185">Reference proteome</keyword>
<proteinExistence type="predicted"/>
<comment type="subcellular location">
    <subcellularLocation>
        <location evidence="1">Membrane</location>
        <topology evidence="1">Multi-pass membrane protein</topology>
    </subcellularLocation>
</comment>
<dbReference type="Pfam" id="PF07690">
    <property type="entry name" value="MFS_1"/>
    <property type="match status" value="1"/>
</dbReference>
<dbReference type="CDD" id="cd17393">
    <property type="entry name" value="MFS_MosC_like"/>
    <property type="match status" value="1"/>
</dbReference>
<feature type="transmembrane region" description="Helical" evidence="5">
    <location>
        <begin position="92"/>
        <end position="117"/>
    </location>
</feature>
<feature type="transmembrane region" description="Helical" evidence="5">
    <location>
        <begin position="317"/>
        <end position="340"/>
    </location>
</feature>
<dbReference type="EMBL" id="SNYK01000002">
    <property type="protein sequence ID" value="TDQ39529.1"/>
    <property type="molecule type" value="Genomic_DNA"/>
</dbReference>
<dbReference type="InterPro" id="IPR011701">
    <property type="entry name" value="MFS"/>
</dbReference>
<feature type="transmembrane region" description="Helical" evidence="5">
    <location>
        <begin position="129"/>
        <end position="149"/>
    </location>
</feature>
<accession>A0A4R6U4P3</accession>
<dbReference type="PANTHER" id="PTHR23514:SF13">
    <property type="entry name" value="INNER MEMBRANE PROTEIN YBJJ"/>
    <property type="match status" value="1"/>
</dbReference>
<dbReference type="OrthoDB" id="9810941at2"/>
<dbReference type="Proteomes" id="UP000294575">
    <property type="component" value="Unassembled WGS sequence"/>
</dbReference>
<dbReference type="PROSITE" id="PS50850">
    <property type="entry name" value="MFS"/>
    <property type="match status" value="1"/>
</dbReference>
<keyword evidence="2 5" id="KW-0812">Transmembrane</keyword>
<evidence type="ECO:0000256" key="5">
    <source>
        <dbReference type="SAM" id="Phobius"/>
    </source>
</evidence>
<name>A0A4R6U4P3_9GAMM</name>
<feature type="transmembrane region" description="Helical" evidence="5">
    <location>
        <begin position="346"/>
        <end position="364"/>
    </location>
</feature>
<evidence type="ECO:0000313" key="8">
    <source>
        <dbReference type="Proteomes" id="UP000294575"/>
    </source>
</evidence>
<feature type="domain" description="Major facilitator superfamily (MFS) profile" evidence="6">
    <location>
        <begin position="194"/>
        <end position="370"/>
    </location>
</feature>
<dbReference type="Gene3D" id="1.20.1250.20">
    <property type="entry name" value="MFS general substrate transporter like domains"/>
    <property type="match status" value="2"/>
</dbReference>
<sequence>MTILATRAGFFLAGLGLAVWAPLVPYVRARIPMSDATFGMLLLSIGLGSLCWMPLAAVLTGRFGIRKTITGSTLLLVLALCGMIFVNQLWLMAAVLFCFGGSMGVLDIVLNVQGLAVERRANRNMMAGFHGMFSLGTICGALLVTLLLMAGLSPVLSPLLAVCCILLLAAWAWPGFLPRRTHSNAGDRRWPGSFILLVGLMCFIVYLAEGAILDWSALFLIDFRGMQPASAGLGYASFALMITLGRFLGDDLTARLGRVRMIGLGGLLAAAGVTLTLVTPHWGLALAGYGLCGLGCANVSPLLISSLNRQTRMPPHLAVAAATTIGFAGVLAGPALIGLIAHHSSLAHAFAMVAAGLLLVAIASPRFRMS</sequence>
<evidence type="ECO:0000256" key="4">
    <source>
        <dbReference type="ARBA" id="ARBA00023136"/>
    </source>
</evidence>